<organism evidence="2 3">
    <name type="scientific">Podospora didyma</name>
    <dbReference type="NCBI Taxonomy" id="330526"/>
    <lineage>
        <taxon>Eukaryota</taxon>
        <taxon>Fungi</taxon>
        <taxon>Dikarya</taxon>
        <taxon>Ascomycota</taxon>
        <taxon>Pezizomycotina</taxon>
        <taxon>Sordariomycetes</taxon>
        <taxon>Sordariomycetidae</taxon>
        <taxon>Sordariales</taxon>
        <taxon>Podosporaceae</taxon>
        <taxon>Podospora</taxon>
    </lineage>
</organism>
<dbReference type="Proteomes" id="UP001285441">
    <property type="component" value="Unassembled WGS sequence"/>
</dbReference>
<evidence type="ECO:0000313" key="2">
    <source>
        <dbReference type="EMBL" id="KAK3371888.1"/>
    </source>
</evidence>
<evidence type="ECO:0000313" key="3">
    <source>
        <dbReference type="Proteomes" id="UP001285441"/>
    </source>
</evidence>
<feature type="compositionally biased region" description="Polar residues" evidence="1">
    <location>
        <begin position="139"/>
        <end position="151"/>
    </location>
</feature>
<reference evidence="2" key="1">
    <citation type="journal article" date="2023" name="Mol. Phylogenet. Evol.">
        <title>Genome-scale phylogeny and comparative genomics of the fungal order Sordariales.</title>
        <authorList>
            <person name="Hensen N."/>
            <person name="Bonometti L."/>
            <person name="Westerberg I."/>
            <person name="Brannstrom I.O."/>
            <person name="Guillou S."/>
            <person name="Cros-Aarteil S."/>
            <person name="Calhoun S."/>
            <person name="Haridas S."/>
            <person name="Kuo A."/>
            <person name="Mondo S."/>
            <person name="Pangilinan J."/>
            <person name="Riley R."/>
            <person name="LaButti K."/>
            <person name="Andreopoulos B."/>
            <person name="Lipzen A."/>
            <person name="Chen C."/>
            <person name="Yan M."/>
            <person name="Daum C."/>
            <person name="Ng V."/>
            <person name="Clum A."/>
            <person name="Steindorff A."/>
            <person name="Ohm R.A."/>
            <person name="Martin F."/>
            <person name="Silar P."/>
            <person name="Natvig D.O."/>
            <person name="Lalanne C."/>
            <person name="Gautier V."/>
            <person name="Ament-Velasquez S.L."/>
            <person name="Kruys A."/>
            <person name="Hutchinson M.I."/>
            <person name="Powell A.J."/>
            <person name="Barry K."/>
            <person name="Miller A.N."/>
            <person name="Grigoriev I.V."/>
            <person name="Debuchy R."/>
            <person name="Gladieux P."/>
            <person name="Hiltunen Thoren M."/>
            <person name="Johannesson H."/>
        </authorList>
    </citation>
    <scope>NUCLEOTIDE SEQUENCE</scope>
    <source>
        <strain evidence="2">CBS 232.78</strain>
    </source>
</reference>
<proteinExistence type="predicted"/>
<dbReference type="EMBL" id="JAULSW010000008">
    <property type="protein sequence ID" value="KAK3371888.1"/>
    <property type="molecule type" value="Genomic_DNA"/>
</dbReference>
<keyword evidence="3" id="KW-1185">Reference proteome</keyword>
<gene>
    <name evidence="2" type="ORF">B0H63DRAFT_281985</name>
</gene>
<name>A0AAE0K858_9PEZI</name>
<feature type="region of interest" description="Disordered" evidence="1">
    <location>
        <begin position="139"/>
        <end position="175"/>
    </location>
</feature>
<evidence type="ECO:0000256" key="1">
    <source>
        <dbReference type="SAM" id="MobiDB-lite"/>
    </source>
</evidence>
<dbReference type="AlphaFoldDB" id="A0AAE0K858"/>
<feature type="region of interest" description="Disordered" evidence="1">
    <location>
        <begin position="75"/>
        <end position="113"/>
    </location>
</feature>
<reference evidence="2" key="2">
    <citation type="submission" date="2023-06" db="EMBL/GenBank/DDBJ databases">
        <authorList>
            <consortium name="Lawrence Berkeley National Laboratory"/>
            <person name="Haridas S."/>
            <person name="Hensen N."/>
            <person name="Bonometti L."/>
            <person name="Westerberg I."/>
            <person name="Brannstrom I.O."/>
            <person name="Guillou S."/>
            <person name="Cros-Aarteil S."/>
            <person name="Calhoun S."/>
            <person name="Kuo A."/>
            <person name="Mondo S."/>
            <person name="Pangilinan J."/>
            <person name="Riley R."/>
            <person name="LaButti K."/>
            <person name="Andreopoulos B."/>
            <person name="Lipzen A."/>
            <person name="Chen C."/>
            <person name="Yanf M."/>
            <person name="Daum C."/>
            <person name="Ng V."/>
            <person name="Clum A."/>
            <person name="Steindorff A."/>
            <person name="Ohm R."/>
            <person name="Martin F."/>
            <person name="Silar P."/>
            <person name="Natvig D."/>
            <person name="Lalanne C."/>
            <person name="Gautier V."/>
            <person name="Ament-velasquez S.L."/>
            <person name="Kruys A."/>
            <person name="Hutchinson M.I."/>
            <person name="Powell A.J."/>
            <person name="Barry K."/>
            <person name="Miller A.N."/>
            <person name="Grigoriev I.V."/>
            <person name="Debuchy R."/>
            <person name="Gladieux P."/>
            <person name="Thoren M.H."/>
            <person name="Johannesson H."/>
        </authorList>
    </citation>
    <scope>NUCLEOTIDE SEQUENCE</scope>
    <source>
        <strain evidence="2">CBS 232.78</strain>
    </source>
</reference>
<sequence>MYMYPAVVAAQRQGSSPSRGAAARLHISTSAPVTSRSSEVARLMHQTPKRRSAPWRQVPIHLVFPGMFSYNGRTPTKPYAATNTLPGGEAQKPRATVGQPKESEGQRQSPDRSEMRVGAWLFLLSPPCYRVIHANFSSRNRNHNGASTSKTGSREARQIPHSGYGRSRCHASQTTSLLPPSQCKITLPRWIRAAPSLTTFEPDSSIMAQYQMRQYSPRS</sequence>
<comment type="caution">
    <text evidence="2">The sequence shown here is derived from an EMBL/GenBank/DDBJ whole genome shotgun (WGS) entry which is preliminary data.</text>
</comment>
<accession>A0AAE0K858</accession>
<feature type="compositionally biased region" description="Basic and acidic residues" evidence="1">
    <location>
        <begin position="101"/>
        <end position="113"/>
    </location>
</feature>
<protein>
    <submittedName>
        <fullName evidence="2">Uncharacterized protein</fullName>
    </submittedName>
</protein>